<proteinExistence type="predicted"/>
<evidence type="ECO:0000313" key="2">
    <source>
        <dbReference type="Proteomes" id="UP001222325"/>
    </source>
</evidence>
<protein>
    <submittedName>
        <fullName evidence="1">Uncharacterized protein</fullName>
    </submittedName>
</protein>
<dbReference type="Proteomes" id="UP001222325">
    <property type="component" value="Unassembled WGS sequence"/>
</dbReference>
<gene>
    <name evidence="1" type="ORF">B0H15DRAFT_956237</name>
</gene>
<dbReference type="AlphaFoldDB" id="A0AAD6TQ09"/>
<sequence>MRGPDLADHYSENVHVELQSGVSTFCKGVAAYSKPALFPPLPEARHCFPGQQRSGTIPPVSCAPQPSPQRLAGVSCLLGLVLPWLLSSFARTPDRTGPLLDPAPLPRLSASFLGVTSASAAMPTALSPPSYRDHHTKTYIPVLITTRFESRRRLPSRE</sequence>
<accession>A0AAD6TQ09</accession>
<name>A0AAD6TQ09_9AGAR</name>
<reference evidence="1" key="1">
    <citation type="submission" date="2023-03" db="EMBL/GenBank/DDBJ databases">
        <title>Massive genome expansion in bonnet fungi (Mycena s.s.) driven by repeated elements and novel gene families across ecological guilds.</title>
        <authorList>
            <consortium name="Lawrence Berkeley National Laboratory"/>
            <person name="Harder C.B."/>
            <person name="Miyauchi S."/>
            <person name="Viragh M."/>
            <person name="Kuo A."/>
            <person name="Thoen E."/>
            <person name="Andreopoulos B."/>
            <person name="Lu D."/>
            <person name="Skrede I."/>
            <person name="Drula E."/>
            <person name="Henrissat B."/>
            <person name="Morin E."/>
            <person name="Kohler A."/>
            <person name="Barry K."/>
            <person name="LaButti K."/>
            <person name="Morin E."/>
            <person name="Salamov A."/>
            <person name="Lipzen A."/>
            <person name="Mereny Z."/>
            <person name="Hegedus B."/>
            <person name="Baldrian P."/>
            <person name="Stursova M."/>
            <person name="Weitz H."/>
            <person name="Taylor A."/>
            <person name="Grigoriev I.V."/>
            <person name="Nagy L.G."/>
            <person name="Martin F."/>
            <person name="Kauserud H."/>
        </authorList>
    </citation>
    <scope>NUCLEOTIDE SEQUENCE</scope>
    <source>
        <strain evidence="1">CBHHK173m</strain>
    </source>
</reference>
<dbReference type="EMBL" id="JARJCN010000090">
    <property type="protein sequence ID" value="KAJ7075742.1"/>
    <property type="molecule type" value="Genomic_DNA"/>
</dbReference>
<organism evidence="1 2">
    <name type="scientific">Mycena belliarum</name>
    <dbReference type="NCBI Taxonomy" id="1033014"/>
    <lineage>
        <taxon>Eukaryota</taxon>
        <taxon>Fungi</taxon>
        <taxon>Dikarya</taxon>
        <taxon>Basidiomycota</taxon>
        <taxon>Agaricomycotina</taxon>
        <taxon>Agaricomycetes</taxon>
        <taxon>Agaricomycetidae</taxon>
        <taxon>Agaricales</taxon>
        <taxon>Marasmiineae</taxon>
        <taxon>Mycenaceae</taxon>
        <taxon>Mycena</taxon>
    </lineage>
</organism>
<comment type="caution">
    <text evidence="1">The sequence shown here is derived from an EMBL/GenBank/DDBJ whole genome shotgun (WGS) entry which is preliminary data.</text>
</comment>
<evidence type="ECO:0000313" key="1">
    <source>
        <dbReference type="EMBL" id="KAJ7075742.1"/>
    </source>
</evidence>
<keyword evidence="2" id="KW-1185">Reference proteome</keyword>